<comment type="caution">
    <text evidence="7">The sequence shown here is derived from an EMBL/GenBank/DDBJ whole genome shotgun (WGS) entry which is preliminary data.</text>
</comment>
<feature type="transmembrane region" description="Helical" evidence="6">
    <location>
        <begin position="142"/>
        <end position="161"/>
    </location>
</feature>
<dbReference type="GO" id="GO:0016020">
    <property type="term" value="C:membrane"/>
    <property type="evidence" value="ECO:0007669"/>
    <property type="project" value="UniProtKB-SubCell"/>
</dbReference>
<dbReference type="RefSeq" id="WP_109905347.1">
    <property type="nucleotide sequence ID" value="NZ_QGLE01000005.1"/>
</dbReference>
<dbReference type="OrthoDB" id="9813689at2"/>
<comment type="subcellular location">
    <subcellularLocation>
        <location evidence="1">Membrane</location>
        <topology evidence="1">Multi-pass membrane protein</topology>
    </subcellularLocation>
</comment>
<sequence>MTEAPFGWGPRAYEAAELRADRIVHVVGIGFALLGSLLLIVLVGLRGDGGAISATLPYVAGLNAMLLCSAAYNLTRPSARREFLRRLDHAAIFVMIAGTYTPFTTRYLDGAWAIAITATIWGIAAIGVYVKIAFPRRFERTFFGIYLALGWILVIPLRQLLDALETSTSILIGVGGLLFTIGTLFHVWNRLAFQNAIWHGFVLAATVCHYAAVMRAMAFGLGAGVA</sequence>
<feature type="transmembrane region" description="Helical" evidence="6">
    <location>
        <begin position="51"/>
        <end position="75"/>
    </location>
</feature>
<feature type="binding site" evidence="5">
    <location>
        <position position="199"/>
    </location>
    <ligand>
        <name>Zn(2+)</name>
        <dbReference type="ChEBI" id="CHEBI:29105"/>
    </ligand>
</feature>
<proteinExistence type="predicted"/>
<evidence type="ECO:0000256" key="6">
    <source>
        <dbReference type="SAM" id="Phobius"/>
    </source>
</evidence>
<dbReference type="InterPro" id="IPR004254">
    <property type="entry name" value="AdipoR/HlyIII-related"/>
</dbReference>
<name>A0A317E9G9_9PROT</name>
<dbReference type="AlphaFoldDB" id="A0A317E9G9"/>
<evidence type="ECO:0000256" key="3">
    <source>
        <dbReference type="ARBA" id="ARBA00022989"/>
    </source>
</evidence>
<feature type="transmembrane region" description="Helical" evidence="6">
    <location>
        <begin position="111"/>
        <end position="130"/>
    </location>
</feature>
<evidence type="ECO:0000313" key="8">
    <source>
        <dbReference type="Proteomes" id="UP000245461"/>
    </source>
</evidence>
<dbReference type="PANTHER" id="PTHR20855:SF3">
    <property type="entry name" value="LD03007P"/>
    <property type="match status" value="1"/>
</dbReference>
<keyword evidence="2 6" id="KW-0812">Transmembrane</keyword>
<keyword evidence="4 6" id="KW-0472">Membrane</keyword>
<reference evidence="7 8" key="1">
    <citation type="submission" date="2018-05" db="EMBL/GenBank/DDBJ databases">
        <title>Zavarzinia sp. HR-AS.</title>
        <authorList>
            <person name="Lee Y."/>
            <person name="Jeon C.O."/>
        </authorList>
    </citation>
    <scope>NUCLEOTIDE SEQUENCE [LARGE SCALE GENOMIC DNA]</scope>
    <source>
        <strain evidence="7 8">HR-AS</strain>
    </source>
</reference>
<organism evidence="7 8">
    <name type="scientific">Zavarzinia aquatilis</name>
    <dbReference type="NCBI Taxonomy" id="2211142"/>
    <lineage>
        <taxon>Bacteria</taxon>
        <taxon>Pseudomonadati</taxon>
        <taxon>Pseudomonadota</taxon>
        <taxon>Alphaproteobacteria</taxon>
        <taxon>Rhodospirillales</taxon>
        <taxon>Zavarziniaceae</taxon>
        <taxon>Zavarzinia</taxon>
    </lineage>
</organism>
<keyword evidence="5" id="KW-0479">Metal-binding</keyword>
<feature type="transmembrane region" description="Helical" evidence="6">
    <location>
        <begin position="167"/>
        <end position="188"/>
    </location>
</feature>
<keyword evidence="3 6" id="KW-1133">Transmembrane helix</keyword>
<gene>
    <name evidence="7" type="ORF">DKG74_10175</name>
</gene>
<evidence type="ECO:0000256" key="5">
    <source>
        <dbReference type="PIRSR" id="PIRSR604254-1"/>
    </source>
</evidence>
<feature type="transmembrane region" description="Helical" evidence="6">
    <location>
        <begin position="23"/>
        <end position="45"/>
    </location>
</feature>
<evidence type="ECO:0000313" key="7">
    <source>
        <dbReference type="EMBL" id="PWR22790.1"/>
    </source>
</evidence>
<evidence type="ECO:0000256" key="1">
    <source>
        <dbReference type="ARBA" id="ARBA00004141"/>
    </source>
</evidence>
<dbReference type="EMBL" id="QGLE01000005">
    <property type="protein sequence ID" value="PWR22790.1"/>
    <property type="molecule type" value="Genomic_DNA"/>
</dbReference>
<accession>A0A317E9G9</accession>
<keyword evidence="7" id="KW-0238">DNA-binding</keyword>
<evidence type="ECO:0000256" key="4">
    <source>
        <dbReference type="ARBA" id="ARBA00023136"/>
    </source>
</evidence>
<keyword evidence="5" id="KW-0862">Zinc</keyword>
<dbReference type="PANTHER" id="PTHR20855">
    <property type="entry name" value="ADIPOR/PROGESTIN RECEPTOR-RELATED"/>
    <property type="match status" value="1"/>
</dbReference>
<dbReference type="GO" id="GO:0046872">
    <property type="term" value="F:metal ion binding"/>
    <property type="evidence" value="ECO:0007669"/>
    <property type="project" value="UniProtKB-KW"/>
</dbReference>
<evidence type="ECO:0000256" key="2">
    <source>
        <dbReference type="ARBA" id="ARBA00022692"/>
    </source>
</evidence>
<dbReference type="GO" id="GO:0003677">
    <property type="term" value="F:DNA binding"/>
    <property type="evidence" value="ECO:0007669"/>
    <property type="project" value="UniProtKB-KW"/>
</dbReference>
<keyword evidence="8" id="KW-1185">Reference proteome</keyword>
<dbReference type="Proteomes" id="UP000245461">
    <property type="component" value="Unassembled WGS sequence"/>
</dbReference>
<feature type="transmembrane region" description="Helical" evidence="6">
    <location>
        <begin position="200"/>
        <end position="223"/>
    </location>
</feature>
<dbReference type="Pfam" id="PF03006">
    <property type="entry name" value="HlyIII"/>
    <property type="match status" value="1"/>
</dbReference>
<protein>
    <submittedName>
        <fullName evidence="7">DNA-binding protein</fullName>
    </submittedName>
</protein>